<comment type="caution">
    <text evidence="7">The sequence shown here is derived from an EMBL/GenBank/DDBJ whole genome shotgun (WGS) entry which is preliminary data.</text>
</comment>
<dbReference type="SUPFAM" id="SSF48452">
    <property type="entry name" value="TPR-like"/>
    <property type="match status" value="1"/>
</dbReference>
<keyword evidence="2" id="KW-0812">Transmembrane</keyword>
<keyword evidence="5" id="KW-0732">Signal</keyword>
<keyword evidence="8" id="KW-1185">Reference proteome</keyword>
<organism evidence="7 8">
    <name type="scientific">Microbulbifer echini</name>
    <dbReference type="NCBI Taxonomy" id="1529067"/>
    <lineage>
        <taxon>Bacteria</taxon>
        <taxon>Pseudomonadati</taxon>
        <taxon>Pseudomonadota</taxon>
        <taxon>Gammaproteobacteria</taxon>
        <taxon>Cellvibrionales</taxon>
        <taxon>Microbulbiferaceae</taxon>
        <taxon>Microbulbifer</taxon>
    </lineage>
</organism>
<dbReference type="Gene3D" id="1.25.40.10">
    <property type="entry name" value="Tetratricopeptide repeat domain"/>
    <property type="match status" value="1"/>
</dbReference>
<evidence type="ECO:0000313" key="7">
    <source>
        <dbReference type="EMBL" id="MFA0791414.1"/>
    </source>
</evidence>
<dbReference type="NCBIfam" id="TIGR01352">
    <property type="entry name" value="tonB_Cterm"/>
    <property type="match status" value="1"/>
</dbReference>
<name>A0ABV4NQF3_9GAMM</name>
<evidence type="ECO:0000259" key="6">
    <source>
        <dbReference type="PROSITE" id="PS52015"/>
    </source>
</evidence>
<feature type="domain" description="TonB C-terminal" evidence="6">
    <location>
        <begin position="268"/>
        <end position="360"/>
    </location>
</feature>
<sequence>MKFIQVFLFFLGVSFQVNASELGDLFDNYQAALKGGNLSEVVASAETVYGFCESNLPDSSKSRAAATLNYGMALASFGKKSEAELYLRKAVKRYQSIYGEDALEVISPLMELAKSLAEDFQRSSRPEYRRPLKKALKIAKLQKGEESAFYAILSFEAGQIAMDYARDTWAYRYLVAAQDAFSGPFKEHTYYGFLSDFYLGKYLMLKGKYKEAEPYLLNALELADIEENRDEQLELVARAFLVEIFEKTGQVERSIEQCRRIGQATPFDMDQEPQPLFSPGLKYPKAALRTNMEGHVVASFTISDTGIPIDIEILETKGTKEFGRAAEEYLAGSRFAPRFIEGTPVETPDRRIRFNFNIAK</sequence>
<feature type="chain" id="PRO_5046358045" evidence="5">
    <location>
        <begin position="20"/>
        <end position="360"/>
    </location>
</feature>
<comment type="subcellular location">
    <subcellularLocation>
        <location evidence="1">Membrane</location>
        <topology evidence="1">Single-pass membrane protein</topology>
    </subcellularLocation>
</comment>
<gene>
    <name evidence="7" type="ORF">ACCI51_12725</name>
</gene>
<evidence type="ECO:0000313" key="8">
    <source>
        <dbReference type="Proteomes" id="UP001569414"/>
    </source>
</evidence>
<dbReference type="InterPro" id="IPR011990">
    <property type="entry name" value="TPR-like_helical_dom_sf"/>
</dbReference>
<proteinExistence type="predicted"/>
<dbReference type="SUPFAM" id="SSF74653">
    <property type="entry name" value="TolA/TonB C-terminal domain"/>
    <property type="match status" value="1"/>
</dbReference>
<evidence type="ECO:0000256" key="1">
    <source>
        <dbReference type="ARBA" id="ARBA00004167"/>
    </source>
</evidence>
<feature type="signal peptide" evidence="5">
    <location>
        <begin position="1"/>
        <end position="19"/>
    </location>
</feature>
<dbReference type="Proteomes" id="UP001569414">
    <property type="component" value="Unassembled WGS sequence"/>
</dbReference>
<dbReference type="Pfam" id="PF03544">
    <property type="entry name" value="TonB_C"/>
    <property type="match status" value="1"/>
</dbReference>
<dbReference type="Gene3D" id="3.30.1150.10">
    <property type="match status" value="1"/>
</dbReference>
<dbReference type="PROSITE" id="PS52015">
    <property type="entry name" value="TONB_CTD"/>
    <property type="match status" value="1"/>
</dbReference>
<evidence type="ECO:0000256" key="5">
    <source>
        <dbReference type="SAM" id="SignalP"/>
    </source>
</evidence>
<dbReference type="InterPro" id="IPR006260">
    <property type="entry name" value="TonB/TolA_C"/>
</dbReference>
<keyword evidence="4" id="KW-0472">Membrane</keyword>
<reference evidence="7 8" key="1">
    <citation type="submission" date="2024-08" db="EMBL/GenBank/DDBJ databases">
        <authorList>
            <person name="Ishaq N."/>
        </authorList>
    </citation>
    <scope>NUCLEOTIDE SEQUENCE [LARGE SCALE GENOMIC DNA]</scope>
    <source>
        <strain evidence="7 8">JCM 30400</strain>
    </source>
</reference>
<dbReference type="InterPro" id="IPR037682">
    <property type="entry name" value="TonB_C"/>
</dbReference>
<dbReference type="EMBL" id="JBGMEL010000011">
    <property type="protein sequence ID" value="MFA0791414.1"/>
    <property type="molecule type" value="Genomic_DNA"/>
</dbReference>
<evidence type="ECO:0000256" key="3">
    <source>
        <dbReference type="ARBA" id="ARBA00022989"/>
    </source>
</evidence>
<accession>A0ABV4NQF3</accession>
<keyword evidence="3" id="KW-1133">Transmembrane helix</keyword>
<dbReference type="RefSeq" id="WP_371843883.1">
    <property type="nucleotide sequence ID" value="NZ_JBGMEL010000011.1"/>
</dbReference>
<evidence type="ECO:0000256" key="4">
    <source>
        <dbReference type="ARBA" id="ARBA00023136"/>
    </source>
</evidence>
<dbReference type="Pfam" id="PF13374">
    <property type="entry name" value="TPR_10"/>
    <property type="match status" value="1"/>
</dbReference>
<evidence type="ECO:0000256" key="2">
    <source>
        <dbReference type="ARBA" id="ARBA00022692"/>
    </source>
</evidence>
<protein>
    <submittedName>
        <fullName evidence="7">TonB family protein</fullName>
    </submittedName>
</protein>